<dbReference type="Pfam" id="PF00455">
    <property type="entry name" value="DeoRC"/>
    <property type="match status" value="1"/>
</dbReference>
<keyword evidence="1" id="KW-0805">Transcription regulation</keyword>
<name>A0A328UDY3_9FIRM</name>
<evidence type="ECO:0000313" key="5">
    <source>
        <dbReference type="Proteomes" id="UP000249377"/>
    </source>
</evidence>
<dbReference type="InterPro" id="IPR014036">
    <property type="entry name" value="DeoR-like_C"/>
</dbReference>
<dbReference type="PROSITE" id="PS51000">
    <property type="entry name" value="HTH_DEOR_2"/>
    <property type="match status" value="1"/>
</dbReference>
<dbReference type="Gene3D" id="3.40.50.1360">
    <property type="match status" value="1"/>
</dbReference>
<dbReference type="InterPro" id="IPR001034">
    <property type="entry name" value="DeoR_HTH"/>
</dbReference>
<dbReference type="EMBL" id="QLYR01000002">
    <property type="protein sequence ID" value="RAQ29718.1"/>
    <property type="molecule type" value="Genomic_DNA"/>
</dbReference>
<reference evidence="4 5" key="1">
    <citation type="submission" date="2018-06" db="EMBL/GenBank/DDBJ databases">
        <title>Noncontiguous genome sequence of Ruminococcaceae bacterium ASD2818.</title>
        <authorList>
            <person name="Chaplin A.V."/>
            <person name="Sokolova S.R."/>
            <person name="Kochetkova T.O."/>
            <person name="Goltsov A.Y."/>
            <person name="Trofimov D.Y."/>
            <person name="Efimov B.A."/>
        </authorList>
    </citation>
    <scope>NUCLEOTIDE SEQUENCE [LARGE SCALE GENOMIC DNA]</scope>
    <source>
        <strain evidence="4 5">ASD2818</strain>
    </source>
</reference>
<comment type="caution">
    <text evidence="4">The sequence shown here is derived from an EMBL/GenBank/DDBJ whole genome shotgun (WGS) entry which is preliminary data.</text>
</comment>
<dbReference type="SUPFAM" id="SSF100950">
    <property type="entry name" value="NagB/RpiA/CoA transferase-like"/>
    <property type="match status" value="1"/>
</dbReference>
<evidence type="ECO:0000259" key="3">
    <source>
        <dbReference type="PROSITE" id="PS51000"/>
    </source>
</evidence>
<dbReference type="SMART" id="SM01134">
    <property type="entry name" value="DeoRC"/>
    <property type="match status" value="1"/>
</dbReference>
<dbReference type="InterPro" id="IPR036388">
    <property type="entry name" value="WH-like_DNA-bd_sf"/>
</dbReference>
<dbReference type="SMART" id="SM00420">
    <property type="entry name" value="HTH_DEOR"/>
    <property type="match status" value="1"/>
</dbReference>
<sequence length="264" mass="30076">MIVLNPEGMYNMLAYERKQQILEIMRSGNRVVTVDQLCKSIYASGATIRRDLKELEESQLIRRTHGGAILVEGTTSEDPLAFRENQNSMKKQIIAEQAKRHIRDGMTLFFDSSTTVYFLGKTLDKFSNLKVITNGLKAALLLSEYKNMTVMCTGGLLRENSKSLVGLSAKEYVSRYNADLAFMSCRGFSVENGVSEASEDEYYVKRQFLQNSKNAILMCDTSKLNKDYLCKLAPLSEFYEVITEKKEINDLCNKHTKIHQKQRS</sequence>
<dbReference type="InterPro" id="IPR036390">
    <property type="entry name" value="WH_DNA-bd_sf"/>
</dbReference>
<keyword evidence="5" id="KW-1185">Reference proteome</keyword>
<dbReference type="Proteomes" id="UP000249377">
    <property type="component" value="Unassembled WGS sequence"/>
</dbReference>
<dbReference type="InterPro" id="IPR037171">
    <property type="entry name" value="NagB/RpiA_transferase-like"/>
</dbReference>
<gene>
    <name evidence="4" type="ORF">DPQ25_05320</name>
</gene>
<organism evidence="4 5">
    <name type="scientific">Hydrogeniiclostridium mannosilyticum</name>
    <dbReference type="NCBI Taxonomy" id="2764322"/>
    <lineage>
        <taxon>Bacteria</taxon>
        <taxon>Bacillati</taxon>
        <taxon>Bacillota</taxon>
        <taxon>Clostridia</taxon>
        <taxon>Eubacteriales</taxon>
        <taxon>Acutalibacteraceae</taxon>
        <taxon>Hydrogeniiclostridium</taxon>
    </lineage>
</organism>
<keyword evidence="2" id="KW-0804">Transcription</keyword>
<dbReference type="AlphaFoldDB" id="A0A328UDY3"/>
<proteinExistence type="predicted"/>
<dbReference type="GO" id="GO:0003700">
    <property type="term" value="F:DNA-binding transcription factor activity"/>
    <property type="evidence" value="ECO:0007669"/>
    <property type="project" value="InterPro"/>
</dbReference>
<evidence type="ECO:0000256" key="1">
    <source>
        <dbReference type="ARBA" id="ARBA00023015"/>
    </source>
</evidence>
<evidence type="ECO:0000313" key="4">
    <source>
        <dbReference type="EMBL" id="RAQ29718.1"/>
    </source>
</evidence>
<accession>A0A328UDY3</accession>
<feature type="domain" description="HTH deoR-type" evidence="3">
    <location>
        <begin position="15"/>
        <end position="70"/>
    </location>
</feature>
<dbReference type="Pfam" id="PF08220">
    <property type="entry name" value="HTH_DeoR"/>
    <property type="match status" value="1"/>
</dbReference>
<dbReference type="PANTHER" id="PTHR30363">
    <property type="entry name" value="HTH-TYPE TRANSCRIPTIONAL REGULATOR SRLR-RELATED"/>
    <property type="match status" value="1"/>
</dbReference>
<protein>
    <submittedName>
        <fullName evidence="4">DeoR/GlpR transcriptional regulator</fullName>
    </submittedName>
</protein>
<dbReference type="SUPFAM" id="SSF46785">
    <property type="entry name" value="Winged helix' DNA-binding domain"/>
    <property type="match status" value="1"/>
</dbReference>
<evidence type="ECO:0000256" key="2">
    <source>
        <dbReference type="ARBA" id="ARBA00023163"/>
    </source>
</evidence>
<dbReference type="InterPro" id="IPR050313">
    <property type="entry name" value="Carb_Metab_HTH_regulators"/>
</dbReference>
<dbReference type="PANTHER" id="PTHR30363:SF44">
    <property type="entry name" value="AGA OPERON TRANSCRIPTIONAL REPRESSOR-RELATED"/>
    <property type="match status" value="1"/>
</dbReference>
<dbReference type="Gene3D" id="1.10.10.10">
    <property type="entry name" value="Winged helix-like DNA-binding domain superfamily/Winged helix DNA-binding domain"/>
    <property type="match status" value="1"/>
</dbReference>
<dbReference type="PRINTS" id="PR00037">
    <property type="entry name" value="HTHLACR"/>
</dbReference>